<comment type="caution">
    <text evidence="5">The sequence shown here is derived from an EMBL/GenBank/DDBJ whole genome shotgun (WGS) entry which is preliminary data.</text>
</comment>
<dbReference type="PANTHER" id="PTHR43792">
    <property type="entry name" value="GNAT FAMILY, PUTATIVE (AFU_ORTHOLOGUE AFUA_3G00765)-RELATED-RELATED"/>
    <property type="match status" value="1"/>
</dbReference>
<dbReference type="Pfam" id="PF13302">
    <property type="entry name" value="Acetyltransf_3"/>
    <property type="match status" value="1"/>
</dbReference>
<evidence type="ECO:0000256" key="1">
    <source>
        <dbReference type="ARBA" id="ARBA00022679"/>
    </source>
</evidence>
<proteinExistence type="inferred from homology"/>
<evidence type="ECO:0000256" key="2">
    <source>
        <dbReference type="ARBA" id="ARBA00023315"/>
    </source>
</evidence>
<dbReference type="PANTHER" id="PTHR43792:SF8">
    <property type="entry name" value="[RIBOSOMAL PROTEIN US5]-ALANINE N-ACETYLTRANSFERASE"/>
    <property type="match status" value="1"/>
</dbReference>
<dbReference type="EC" id="2.3.-.-" evidence="5"/>
<evidence type="ECO:0000313" key="6">
    <source>
        <dbReference type="Proteomes" id="UP001597187"/>
    </source>
</evidence>
<evidence type="ECO:0000256" key="3">
    <source>
        <dbReference type="ARBA" id="ARBA00038502"/>
    </source>
</evidence>
<evidence type="ECO:0000259" key="4">
    <source>
        <dbReference type="PROSITE" id="PS51186"/>
    </source>
</evidence>
<reference evidence="5 6" key="1">
    <citation type="journal article" date="2019" name="Int. J. Syst. Evol. Microbiol.">
        <title>The Global Catalogue of Microorganisms (GCM) 10K type strain sequencing project: providing services to taxonomists for standard genome sequencing and annotation.</title>
        <authorList>
            <consortium name="The Broad Institute Genomics Platform"/>
            <consortium name="The Broad Institute Genome Sequencing Center for Infectious Disease"/>
            <person name="Wu L."/>
            <person name="Ma J."/>
        </authorList>
    </citation>
    <scope>NUCLEOTIDE SEQUENCE [LARGE SCALE GENOMIC DNA]</scope>
    <source>
        <strain evidence="5 6">CGMCC 1.12563</strain>
    </source>
</reference>
<keyword evidence="1 5" id="KW-0808">Transferase</keyword>
<accession>A0ABD6AVC0</accession>
<protein>
    <submittedName>
        <fullName evidence="5">GNAT family N-acetyltransferase</fullName>
        <ecNumber evidence="5">2.3.-.-</ecNumber>
    </submittedName>
</protein>
<dbReference type="InterPro" id="IPR000182">
    <property type="entry name" value="GNAT_dom"/>
</dbReference>
<dbReference type="AlphaFoldDB" id="A0ABD6AVC0"/>
<organism evidence="5 6">
    <name type="scientific">Halomarina rubra</name>
    <dbReference type="NCBI Taxonomy" id="2071873"/>
    <lineage>
        <taxon>Archaea</taxon>
        <taxon>Methanobacteriati</taxon>
        <taxon>Methanobacteriota</taxon>
        <taxon>Stenosarchaea group</taxon>
        <taxon>Halobacteria</taxon>
        <taxon>Halobacteriales</taxon>
        <taxon>Natronomonadaceae</taxon>
        <taxon>Halomarina</taxon>
    </lineage>
</organism>
<name>A0ABD6AVC0_9EURY</name>
<dbReference type="Gene3D" id="3.40.630.30">
    <property type="match status" value="1"/>
</dbReference>
<sequence>MPGPVFARDGDLTLRTVERDDLEFLQRWQNAPELRDALGFTTPATADEVEQQYEQWTVEADQDLNVLVCLEHGDVPRGPLDPASDVPVEPIGNVALFDVEYDRGELAYWLVPDHHGMGYATRAVSMVLDHAFDTLALHKVVAKVFDYNDASQGLLESLGFTREGQFREHVFRFGEYHDEHHFGLLAREWRER</sequence>
<comment type="similarity">
    <text evidence="3">Belongs to the acetyltransferase family. RimJ subfamily.</text>
</comment>
<keyword evidence="6" id="KW-1185">Reference proteome</keyword>
<dbReference type="PROSITE" id="PS51186">
    <property type="entry name" value="GNAT"/>
    <property type="match status" value="1"/>
</dbReference>
<dbReference type="EMBL" id="JBHUDC010000005">
    <property type="protein sequence ID" value="MFD1513712.1"/>
    <property type="molecule type" value="Genomic_DNA"/>
</dbReference>
<dbReference type="InterPro" id="IPR016181">
    <property type="entry name" value="Acyl_CoA_acyltransferase"/>
</dbReference>
<keyword evidence="2 5" id="KW-0012">Acyltransferase</keyword>
<dbReference type="SUPFAM" id="SSF55729">
    <property type="entry name" value="Acyl-CoA N-acyltransferases (Nat)"/>
    <property type="match status" value="1"/>
</dbReference>
<evidence type="ECO:0000313" key="5">
    <source>
        <dbReference type="EMBL" id="MFD1513712.1"/>
    </source>
</evidence>
<dbReference type="InterPro" id="IPR051531">
    <property type="entry name" value="N-acetyltransferase"/>
</dbReference>
<dbReference type="GO" id="GO:0016746">
    <property type="term" value="F:acyltransferase activity"/>
    <property type="evidence" value="ECO:0007669"/>
    <property type="project" value="UniProtKB-KW"/>
</dbReference>
<dbReference type="Proteomes" id="UP001597187">
    <property type="component" value="Unassembled WGS sequence"/>
</dbReference>
<gene>
    <name evidence="5" type="ORF">ACFSBT_10525</name>
</gene>
<feature type="domain" description="N-acetyltransferase" evidence="4">
    <location>
        <begin position="12"/>
        <end position="183"/>
    </location>
</feature>
<dbReference type="RefSeq" id="WP_250873683.1">
    <property type="nucleotide sequence ID" value="NZ_JALXFV010000005.1"/>
</dbReference>